<accession>A0A059FPE3</accession>
<evidence type="ECO:0000313" key="3">
    <source>
        <dbReference type="EMBL" id="KCZ92348.1"/>
    </source>
</evidence>
<keyword evidence="4" id="KW-1185">Reference proteome</keyword>
<name>A0A059FPE3_9PROT</name>
<dbReference type="InterPro" id="IPR001932">
    <property type="entry name" value="PPM-type_phosphatase-like_dom"/>
</dbReference>
<dbReference type="RefSeq" id="WP_035616571.1">
    <property type="nucleotide sequence ID" value="NZ_ARYK01000004.1"/>
</dbReference>
<evidence type="ECO:0000259" key="2">
    <source>
        <dbReference type="Pfam" id="PF13672"/>
    </source>
</evidence>
<gene>
    <name evidence="3" type="ORF">HJO_09944</name>
</gene>
<dbReference type="InterPro" id="IPR036457">
    <property type="entry name" value="PPM-type-like_dom_sf"/>
</dbReference>
<protein>
    <recommendedName>
        <fullName evidence="2">PPM-type phosphatase domain-containing protein</fullName>
    </recommendedName>
</protein>
<reference evidence="3 4" key="1">
    <citation type="journal article" date="2014" name="Antonie Van Leeuwenhoek">
        <title>Hyphomonas beringensis sp. nov. and Hyphomonas chukchiensis sp. nov., isolated from surface seawater of the Bering Sea and Chukchi Sea.</title>
        <authorList>
            <person name="Li C."/>
            <person name="Lai Q."/>
            <person name="Li G."/>
            <person name="Dong C."/>
            <person name="Wang J."/>
            <person name="Liao Y."/>
            <person name="Shao Z."/>
        </authorList>
    </citation>
    <scope>NUCLEOTIDE SEQUENCE [LARGE SCALE GENOMIC DNA]</scope>
    <source>
        <strain evidence="3 4">MHS-2</strain>
    </source>
</reference>
<dbReference type="Gene3D" id="3.60.40.10">
    <property type="entry name" value="PPM-type phosphatase domain"/>
    <property type="match status" value="1"/>
</dbReference>
<dbReference type="Pfam" id="PF13672">
    <property type="entry name" value="PP2C_2"/>
    <property type="match status" value="1"/>
</dbReference>
<feature type="region of interest" description="Disordered" evidence="1">
    <location>
        <begin position="1"/>
        <end position="21"/>
    </location>
</feature>
<sequence length="274" mass="29076">MRIDILETVNDPGTPGKTGDDRVGFDAAAGTAWALDGATDVTDLRPFPQAESGAAWMATALSDRLMTPPAPGVSPAAYFAAVLADVRASAEAATRIPLATLPGEARPIASGMWMHQSGDRAVFAWMGDCMALLQRGRRVTLIGSPGKAEDETVTARRLLAVSPEQRLAQLQADRRRSNGNRTCFGLDPAAAANLQTEQLVLEPGDTVCLMSDGLYRLIAPYATHTPKTFMHLATDTGLIGAIAALRAFERAPGRDVPRIKARDDACGVLLRMAP</sequence>
<dbReference type="SUPFAM" id="SSF81606">
    <property type="entry name" value="PP2C-like"/>
    <property type="match status" value="1"/>
</dbReference>
<dbReference type="Proteomes" id="UP000025171">
    <property type="component" value="Unassembled WGS sequence"/>
</dbReference>
<evidence type="ECO:0000256" key="1">
    <source>
        <dbReference type="SAM" id="MobiDB-lite"/>
    </source>
</evidence>
<dbReference type="STRING" id="1280950.HJO_09944"/>
<dbReference type="EMBL" id="ARYK01000004">
    <property type="protein sequence ID" value="KCZ92348.1"/>
    <property type="molecule type" value="Genomic_DNA"/>
</dbReference>
<dbReference type="OrthoDB" id="1755431at2"/>
<dbReference type="AlphaFoldDB" id="A0A059FPE3"/>
<comment type="caution">
    <text evidence="3">The sequence shown here is derived from an EMBL/GenBank/DDBJ whole genome shotgun (WGS) entry which is preliminary data.</text>
</comment>
<dbReference type="PATRIC" id="fig|1280950.3.peg.1988"/>
<feature type="domain" description="PPM-type phosphatase" evidence="2">
    <location>
        <begin position="21"/>
        <end position="226"/>
    </location>
</feature>
<proteinExistence type="predicted"/>
<organism evidence="3 4">
    <name type="scientific">Hyphomonas johnsonii MHS-2</name>
    <dbReference type="NCBI Taxonomy" id="1280950"/>
    <lineage>
        <taxon>Bacteria</taxon>
        <taxon>Pseudomonadati</taxon>
        <taxon>Pseudomonadota</taxon>
        <taxon>Alphaproteobacteria</taxon>
        <taxon>Hyphomonadales</taxon>
        <taxon>Hyphomonadaceae</taxon>
        <taxon>Hyphomonas</taxon>
    </lineage>
</organism>
<evidence type="ECO:0000313" key="4">
    <source>
        <dbReference type="Proteomes" id="UP000025171"/>
    </source>
</evidence>